<accession>A0A1W4WV26</accession>
<evidence type="ECO:0000256" key="2">
    <source>
        <dbReference type="ARBA" id="ARBA00010705"/>
    </source>
</evidence>
<dbReference type="RefSeq" id="XP_018327729.1">
    <property type="nucleotide sequence ID" value="XM_018472227.2"/>
</dbReference>
<name>A0A1W4WV26_AGRPL</name>
<keyword evidence="11" id="KW-1185">Reference proteome</keyword>
<comment type="subcellular location">
    <subcellularLocation>
        <location evidence="9">Mitochondrion inner membrane</location>
    </subcellularLocation>
</comment>
<dbReference type="PIRSF" id="PIRSF017016">
    <property type="entry name" value="NDUA8"/>
    <property type="match status" value="1"/>
</dbReference>
<evidence type="ECO:0000256" key="1">
    <source>
        <dbReference type="ARBA" id="ARBA00003195"/>
    </source>
</evidence>
<comment type="similarity">
    <text evidence="2 9">Belongs to the complex I NDUFA8 subunit family.</text>
</comment>
<dbReference type="KEGG" id="apln:108738696"/>
<keyword evidence="7 9" id="KW-0496">Mitochondrion</keyword>
<proteinExistence type="inferred from homology"/>
<dbReference type="AlphaFoldDB" id="A0A1W4WV26"/>
<evidence type="ECO:0000313" key="12">
    <source>
        <dbReference type="RefSeq" id="XP_018327729.1"/>
    </source>
</evidence>
<keyword evidence="9" id="KW-0472">Membrane</keyword>
<dbReference type="InterPro" id="IPR016680">
    <property type="entry name" value="NDUFA8"/>
</dbReference>
<dbReference type="GO" id="GO:0005743">
    <property type="term" value="C:mitochondrial inner membrane"/>
    <property type="evidence" value="ECO:0007669"/>
    <property type="project" value="UniProtKB-SubCell"/>
</dbReference>
<keyword evidence="6 9" id="KW-0249">Electron transport</keyword>
<dbReference type="PANTHER" id="PTHR13344">
    <property type="entry name" value="NADH-UBIQUINONE OXIDOREDUCTASE"/>
    <property type="match status" value="1"/>
</dbReference>
<evidence type="ECO:0000256" key="5">
    <source>
        <dbReference type="ARBA" id="ARBA00022737"/>
    </source>
</evidence>
<evidence type="ECO:0000256" key="10">
    <source>
        <dbReference type="SAM" id="MobiDB-lite"/>
    </source>
</evidence>
<dbReference type="GO" id="GO:0006120">
    <property type="term" value="P:mitochondrial electron transport, NADH to ubiquinone"/>
    <property type="evidence" value="ECO:0007669"/>
    <property type="project" value="InterPro"/>
</dbReference>
<keyword evidence="3 9" id="KW-0813">Transport</keyword>
<keyword evidence="5" id="KW-0677">Repeat</keyword>
<gene>
    <name evidence="12" type="primary">LOC108738696</name>
</gene>
<keyword evidence="4 9" id="KW-0679">Respiratory chain</keyword>
<reference evidence="12" key="1">
    <citation type="submission" date="2025-08" db="UniProtKB">
        <authorList>
            <consortium name="RefSeq"/>
        </authorList>
    </citation>
    <scope>IDENTIFICATION</scope>
    <source>
        <tissue evidence="12">Entire body</tissue>
    </source>
</reference>
<feature type="region of interest" description="Disordered" evidence="10">
    <location>
        <begin position="136"/>
        <end position="162"/>
    </location>
</feature>
<dbReference type="STRING" id="224129.A0A1W4WV26"/>
<evidence type="ECO:0000256" key="8">
    <source>
        <dbReference type="ARBA" id="ARBA00023157"/>
    </source>
</evidence>
<evidence type="ECO:0000256" key="9">
    <source>
        <dbReference type="PIRNR" id="PIRNR017016"/>
    </source>
</evidence>
<protein>
    <recommendedName>
        <fullName evidence="9">NADH dehydrogenase [ubiquinone] 1 alpha subcomplex subunit 8</fullName>
    </recommendedName>
</protein>
<evidence type="ECO:0000256" key="4">
    <source>
        <dbReference type="ARBA" id="ARBA00022660"/>
    </source>
</evidence>
<dbReference type="InParanoid" id="A0A1W4WV26"/>
<keyword evidence="8" id="KW-1015">Disulfide bond</keyword>
<organism evidence="11 12">
    <name type="scientific">Agrilus planipennis</name>
    <name type="common">Emerald ash borer</name>
    <name type="synonym">Agrilus marcopoli</name>
    <dbReference type="NCBI Taxonomy" id="224129"/>
    <lineage>
        <taxon>Eukaryota</taxon>
        <taxon>Metazoa</taxon>
        <taxon>Ecdysozoa</taxon>
        <taxon>Arthropoda</taxon>
        <taxon>Hexapoda</taxon>
        <taxon>Insecta</taxon>
        <taxon>Pterygota</taxon>
        <taxon>Neoptera</taxon>
        <taxon>Endopterygota</taxon>
        <taxon>Coleoptera</taxon>
        <taxon>Polyphaga</taxon>
        <taxon>Elateriformia</taxon>
        <taxon>Buprestoidea</taxon>
        <taxon>Buprestidae</taxon>
        <taxon>Agrilinae</taxon>
        <taxon>Agrilus</taxon>
    </lineage>
</organism>
<sequence length="175" mass="19485">MGITKDVHLPTEAELTVPEVKLSGPALKAAAFHLGKYCQNVNNEFVLCRDELGDPRACIGEGKAVTACALKFLRLVKSNCAGEFTQYANCLDKSSTDQSYSVCRKTQAVFDKCMLDKLKMERPYYGYFAEVQIHDSKRPKPKPEPPLVFTDTPDALPADAKKPPAKYGSRYLFAW</sequence>
<comment type="function">
    <text evidence="1 9">Accessory subunit of the mitochondrial membrane respiratory chain NADH dehydrogenase (Complex I), that is believed not to be involved in catalysis. Complex I functions in the transfer of electrons from NADH to the respiratory chain. The immediate electron acceptor for the enzyme is believed to be ubiquinone.</text>
</comment>
<dbReference type="FunCoup" id="A0A1W4WV26">
    <property type="interactions" value="1001"/>
</dbReference>
<dbReference type="CTD" id="37946"/>
<dbReference type="GeneID" id="108738696"/>
<evidence type="ECO:0000256" key="3">
    <source>
        <dbReference type="ARBA" id="ARBA00022448"/>
    </source>
</evidence>
<dbReference type="OrthoDB" id="276296at2759"/>
<dbReference type="PANTHER" id="PTHR13344:SF0">
    <property type="entry name" value="NADH DEHYDROGENASE [UBIQUINONE] 1 ALPHA SUBCOMPLEX SUBUNIT 8"/>
    <property type="match status" value="1"/>
</dbReference>
<dbReference type="Proteomes" id="UP000192223">
    <property type="component" value="Unplaced"/>
</dbReference>
<evidence type="ECO:0000256" key="6">
    <source>
        <dbReference type="ARBA" id="ARBA00022982"/>
    </source>
</evidence>
<evidence type="ECO:0000256" key="7">
    <source>
        <dbReference type="ARBA" id="ARBA00023128"/>
    </source>
</evidence>
<evidence type="ECO:0000313" key="11">
    <source>
        <dbReference type="Proteomes" id="UP000192223"/>
    </source>
</evidence>
<keyword evidence="9" id="KW-0999">Mitochondrion inner membrane</keyword>